<organism evidence="2 3">
    <name type="scientific">Flavimobilis rhizosphaerae</name>
    <dbReference type="NCBI Taxonomy" id="2775421"/>
    <lineage>
        <taxon>Bacteria</taxon>
        <taxon>Bacillati</taxon>
        <taxon>Actinomycetota</taxon>
        <taxon>Actinomycetes</taxon>
        <taxon>Micrococcales</taxon>
        <taxon>Jonesiaceae</taxon>
        <taxon>Flavimobilis</taxon>
    </lineage>
</organism>
<protein>
    <submittedName>
        <fullName evidence="2">DUF559 domain-containing protein</fullName>
    </submittedName>
</protein>
<dbReference type="RefSeq" id="WP_192281903.1">
    <property type="nucleotide sequence ID" value="NZ_JACZDF010000008.1"/>
</dbReference>
<proteinExistence type="predicted"/>
<comment type="caution">
    <text evidence="2">The sequence shown here is derived from an EMBL/GenBank/DDBJ whole genome shotgun (WGS) entry which is preliminary data.</text>
</comment>
<evidence type="ECO:0000259" key="1">
    <source>
        <dbReference type="Pfam" id="PF04480"/>
    </source>
</evidence>
<dbReference type="EMBL" id="JACZDF010000008">
    <property type="protein sequence ID" value="MBD9700389.1"/>
    <property type="molecule type" value="Genomic_DNA"/>
</dbReference>
<dbReference type="InterPro" id="IPR011335">
    <property type="entry name" value="Restrct_endonuc-II-like"/>
</dbReference>
<evidence type="ECO:0000313" key="3">
    <source>
        <dbReference type="Proteomes" id="UP000642107"/>
    </source>
</evidence>
<evidence type="ECO:0000313" key="2">
    <source>
        <dbReference type="EMBL" id="MBD9700389.1"/>
    </source>
</evidence>
<reference evidence="2 3" key="1">
    <citation type="submission" date="2020-09" db="EMBL/GenBank/DDBJ databases">
        <title>Flavimobilis rhizosphaerae sp. nov., isolated from rhizosphere soil of Spartina alterniflora.</title>
        <authorList>
            <person name="Hanqin C."/>
        </authorList>
    </citation>
    <scope>NUCLEOTIDE SEQUENCE [LARGE SCALE GENOMIC DNA]</scope>
    <source>
        <strain evidence="2 3">GY 10621</strain>
    </source>
</reference>
<dbReference type="SUPFAM" id="SSF52980">
    <property type="entry name" value="Restriction endonuclease-like"/>
    <property type="match status" value="1"/>
</dbReference>
<gene>
    <name evidence="2" type="ORF">IGS67_12990</name>
</gene>
<dbReference type="Gene3D" id="3.40.960.10">
    <property type="entry name" value="VSR Endonuclease"/>
    <property type="match status" value="1"/>
</dbReference>
<dbReference type="Pfam" id="PF04480">
    <property type="entry name" value="DUF559"/>
    <property type="match status" value="1"/>
</dbReference>
<sequence length="304" mass="33339">MAMLTDRGVPLPASARQVGVFTLVDSRAAGATHDQTSRMTTSGAWVRVVGEAYCRAGTQVTVPMLLAGARLTWPRGVVMGPLAAIHYGAPLDRPDMIDVARMCSGRRPLHGLQPRVIPLGDDEWRDNGVFRVTHRTRSYVDTLAFAPFEQARRLLVFAFAHGILTRSDLVERLVTHPGMHGNGQIRRLLRESAGGAWSPAEHDAHELLRRHGITGWSPNMRVRDAAGRIIAVVDIAFGDVRLAIEVDGESTHARSIQKDSARRNRLVAAGWTVLSITPADIRDRPDHVVSLVATTIDRLRGTRS</sequence>
<keyword evidence="3" id="KW-1185">Reference proteome</keyword>
<name>A0ABR9DTY7_9MICO</name>
<dbReference type="InterPro" id="IPR007569">
    <property type="entry name" value="DUF559"/>
</dbReference>
<dbReference type="Proteomes" id="UP000642107">
    <property type="component" value="Unassembled WGS sequence"/>
</dbReference>
<feature type="domain" description="DUF559" evidence="1">
    <location>
        <begin position="232"/>
        <end position="295"/>
    </location>
</feature>
<accession>A0ABR9DTY7</accession>